<dbReference type="STRING" id="4155.A0A022RK36"/>
<feature type="transmembrane region" description="Helical" evidence="1">
    <location>
        <begin position="177"/>
        <end position="196"/>
    </location>
</feature>
<evidence type="ECO:0008006" key="4">
    <source>
        <dbReference type="Google" id="ProtNLM"/>
    </source>
</evidence>
<dbReference type="Proteomes" id="UP000030748">
    <property type="component" value="Unassembled WGS sequence"/>
</dbReference>
<dbReference type="OMA" id="YTRAFIF"/>
<proteinExistence type="predicted"/>
<protein>
    <recommendedName>
        <fullName evidence="4">Bax inhibitor 1</fullName>
    </recommendedName>
</protein>
<keyword evidence="1" id="KW-1133">Transmembrane helix</keyword>
<dbReference type="GO" id="GO:0030968">
    <property type="term" value="P:endoplasmic reticulum unfolded protein response"/>
    <property type="evidence" value="ECO:0000318"/>
    <property type="project" value="GO_Central"/>
</dbReference>
<keyword evidence="1" id="KW-0472">Membrane</keyword>
<dbReference type="GO" id="GO:0005262">
    <property type="term" value="F:calcium channel activity"/>
    <property type="evidence" value="ECO:0000318"/>
    <property type="project" value="GO_Central"/>
</dbReference>
<gene>
    <name evidence="2" type="ORF">MIMGU_mgv1a012740mg</name>
</gene>
<feature type="transmembrane region" description="Helical" evidence="1">
    <location>
        <begin position="44"/>
        <end position="61"/>
    </location>
</feature>
<dbReference type="eggNOG" id="KOG1629">
    <property type="taxonomic scope" value="Eukaryota"/>
</dbReference>
<dbReference type="AlphaFoldDB" id="A0A022RK36"/>
<feature type="transmembrane region" description="Helical" evidence="1">
    <location>
        <begin position="121"/>
        <end position="137"/>
    </location>
</feature>
<reference evidence="2 3" key="1">
    <citation type="journal article" date="2013" name="Proc. Natl. Acad. Sci. U.S.A.">
        <title>Fine-scale variation in meiotic recombination in Mimulus inferred from population shotgun sequencing.</title>
        <authorList>
            <person name="Hellsten U."/>
            <person name="Wright K.M."/>
            <person name="Jenkins J."/>
            <person name="Shu S."/>
            <person name="Yuan Y."/>
            <person name="Wessler S.R."/>
            <person name="Schmutz J."/>
            <person name="Willis J.H."/>
            <person name="Rokhsar D.S."/>
        </authorList>
    </citation>
    <scope>NUCLEOTIDE SEQUENCE [LARGE SCALE GENOMIC DNA]</scope>
    <source>
        <strain evidence="3">cv. DUN x IM62</strain>
    </source>
</reference>
<feature type="transmembrane region" description="Helical" evidence="1">
    <location>
        <begin position="95"/>
        <end position="115"/>
    </location>
</feature>
<evidence type="ECO:0000313" key="3">
    <source>
        <dbReference type="Proteomes" id="UP000030748"/>
    </source>
</evidence>
<keyword evidence="3" id="KW-1185">Reference proteome</keyword>
<dbReference type="KEGG" id="egt:105954763"/>
<accession>A0A022RK36</accession>
<organism evidence="2 3">
    <name type="scientific">Erythranthe guttata</name>
    <name type="common">Yellow monkey flower</name>
    <name type="synonym">Mimulus guttatus</name>
    <dbReference type="NCBI Taxonomy" id="4155"/>
    <lineage>
        <taxon>Eukaryota</taxon>
        <taxon>Viridiplantae</taxon>
        <taxon>Streptophyta</taxon>
        <taxon>Embryophyta</taxon>
        <taxon>Tracheophyta</taxon>
        <taxon>Spermatophyta</taxon>
        <taxon>Magnoliopsida</taxon>
        <taxon>eudicotyledons</taxon>
        <taxon>Gunneridae</taxon>
        <taxon>Pentapetalae</taxon>
        <taxon>asterids</taxon>
        <taxon>lamiids</taxon>
        <taxon>Lamiales</taxon>
        <taxon>Phrymaceae</taxon>
        <taxon>Erythranthe</taxon>
    </lineage>
</organism>
<keyword evidence="1" id="KW-0812">Transmembrane</keyword>
<evidence type="ECO:0000256" key="1">
    <source>
        <dbReference type="SAM" id="Phobius"/>
    </source>
</evidence>
<dbReference type="OrthoDB" id="1277691at2759"/>
<feature type="transmembrane region" description="Helical" evidence="1">
    <location>
        <begin position="149"/>
        <end position="171"/>
    </location>
</feature>
<feature type="transmembrane region" description="Helical" evidence="1">
    <location>
        <begin position="67"/>
        <end position="83"/>
    </location>
</feature>
<dbReference type="EMBL" id="KI630404">
    <property type="protein sequence ID" value="EYU40354.1"/>
    <property type="molecule type" value="Genomic_DNA"/>
</dbReference>
<dbReference type="GO" id="GO:0016020">
    <property type="term" value="C:membrane"/>
    <property type="evidence" value="ECO:0000318"/>
    <property type="project" value="GO_Central"/>
</dbReference>
<name>A0A022RK36_ERYGU</name>
<sequence length="241" mass="27282">MSFAAIRKRAVGAARNYFVRQLDAESLLNLDDVAPYVRHHLNRMYFTLFFASGSSAIGSHLSSSIGSSWSAFGAFICIALFSSTKPWKEYTRAFIFILGSFFGGALLAPWFIWLVQFNTDFVVTSTLAIGIGFFSFWTANNWVDRFECVYFAAMAIYVPLALTCLLFDPAYGGLTDIWSYPIYAVLMWNMVYVMAYSQEVKVKVRKGDFDYVRHAVNLYTDLPPVYITVAMELASDFVNNI</sequence>
<dbReference type="PhylomeDB" id="A0A022RK36"/>
<evidence type="ECO:0000313" key="2">
    <source>
        <dbReference type="EMBL" id="EYU40354.1"/>
    </source>
</evidence>